<dbReference type="AlphaFoldDB" id="A0AAV2DTD3"/>
<feature type="compositionally biased region" description="Basic and acidic residues" evidence="1">
    <location>
        <begin position="10"/>
        <end position="30"/>
    </location>
</feature>
<proteinExistence type="predicted"/>
<dbReference type="Proteomes" id="UP001497516">
    <property type="component" value="Chromosome 3"/>
</dbReference>
<evidence type="ECO:0000313" key="3">
    <source>
        <dbReference type="Proteomes" id="UP001497516"/>
    </source>
</evidence>
<keyword evidence="3" id="KW-1185">Reference proteome</keyword>
<organism evidence="2 3">
    <name type="scientific">Linum trigynum</name>
    <dbReference type="NCBI Taxonomy" id="586398"/>
    <lineage>
        <taxon>Eukaryota</taxon>
        <taxon>Viridiplantae</taxon>
        <taxon>Streptophyta</taxon>
        <taxon>Embryophyta</taxon>
        <taxon>Tracheophyta</taxon>
        <taxon>Spermatophyta</taxon>
        <taxon>Magnoliopsida</taxon>
        <taxon>eudicotyledons</taxon>
        <taxon>Gunneridae</taxon>
        <taxon>Pentapetalae</taxon>
        <taxon>rosids</taxon>
        <taxon>fabids</taxon>
        <taxon>Malpighiales</taxon>
        <taxon>Linaceae</taxon>
        <taxon>Linum</taxon>
    </lineage>
</organism>
<evidence type="ECO:0000313" key="2">
    <source>
        <dbReference type="EMBL" id="CAL1376705.1"/>
    </source>
</evidence>
<reference evidence="2 3" key="1">
    <citation type="submission" date="2024-04" db="EMBL/GenBank/DDBJ databases">
        <authorList>
            <person name="Fracassetti M."/>
        </authorList>
    </citation>
    <scope>NUCLEOTIDE SEQUENCE [LARGE SCALE GENOMIC DNA]</scope>
</reference>
<name>A0AAV2DTD3_9ROSI</name>
<dbReference type="EMBL" id="OZ034816">
    <property type="protein sequence ID" value="CAL1376705.1"/>
    <property type="molecule type" value="Genomic_DNA"/>
</dbReference>
<evidence type="ECO:0000256" key="1">
    <source>
        <dbReference type="SAM" id="MobiDB-lite"/>
    </source>
</evidence>
<sequence>MHHQQTVVKNDGDGAHQETDSKVDGEKNNDDVSATLSCMHASLAKVLDWLNKFSETSLKMYEDIRQKSEAARVAYSTCRAVRF</sequence>
<feature type="region of interest" description="Disordered" evidence="1">
    <location>
        <begin position="1"/>
        <end position="30"/>
    </location>
</feature>
<accession>A0AAV2DTD3</accession>
<gene>
    <name evidence="2" type="ORF">LTRI10_LOCUS18418</name>
</gene>
<protein>
    <submittedName>
        <fullName evidence="2">Uncharacterized protein</fullName>
    </submittedName>
</protein>